<name>A0A850YY36_9PASS</name>
<sequence>QTVELRDQIVSVHEEKKTLAIELENLRCKLAEVIEELIWVNQTVLLLLICSTFPSDLVLFLLTVSVLAVEEYEELHENFELEKNLRKKAESFAQEMFIEQNKMKRQSQLLLQNSAPDQQLLKALDDNAKLTHTLEEERLQHQQKIKELEEQLENQSLHKEISRLKQQLELLEEDKKELELKCQHAEEKARDLKHSVDELQKRIQQSENPAPPPPPPPPPPPLPPPPPPNPIRSLMSMIRKRSHSNTNVSKKEKPPQQESAGEEVTDLKRQAVEEMMDRIKKGVHLRPVNQSSRPKAKPETPKPSESAMKELKGILETLNKSTSSRSLKSLETDSGETELERVLRRRKVTTDQDSGSPTGILATSESKSLPVLGSGASAPQAALNKKDVETEFTSKVPNSGPVPNQPKGATGSKPALQ</sequence>
<keyword evidence="10" id="KW-0963">Cytoplasm</keyword>
<feature type="compositionally biased region" description="Basic and acidic residues" evidence="15">
    <location>
        <begin position="265"/>
        <end position="280"/>
    </location>
</feature>
<evidence type="ECO:0000256" key="12">
    <source>
        <dbReference type="ARBA" id="ARBA00023212"/>
    </source>
</evidence>
<feature type="region of interest" description="Disordered" evidence="15">
    <location>
        <begin position="203"/>
        <end position="417"/>
    </location>
</feature>
<evidence type="ECO:0000256" key="2">
    <source>
        <dbReference type="ARBA" id="ARBA00004484"/>
    </source>
</evidence>
<dbReference type="Proteomes" id="UP000629438">
    <property type="component" value="Unassembled WGS sequence"/>
</dbReference>
<evidence type="ECO:0000256" key="9">
    <source>
        <dbReference type="ARBA" id="ARBA00022473"/>
    </source>
</evidence>
<dbReference type="GO" id="GO:0030027">
    <property type="term" value="C:lamellipodium"/>
    <property type="evidence" value="ECO:0007669"/>
    <property type="project" value="UniProtKB-SubCell"/>
</dbReference>
<dbReference type="PANTHER" id="PTHR46606">
    <property type="entry name" value="SHOOTIN-1"/>
    <property type="match status" value="1"/>
</dbReference>
<dbReference type="GO" id="GO:0044295">
    <property type="term" value="C:axonal growth cone"/>
    <property type="evidence" value="ECO:0007669"/>
    <property type="project" value="TreeGrafter"/>
</dbReference>
<organism evidence="16 17">
    <name type="scientific">Tichodroma muraria</name>
    <dbReference type="NCBI Taxonomy" id="237442"/>
    <lineage>
        <taxon>Eukaryota</taxon>
        <taxon>Metazoa</taxon>
        <taxon>Chordata</taxon>
        <taxon>Craniata</taxon>
        <taxon>Vertebrata</taxon>
        <taxon>Euteleostomi</taxon>
        <taxon>Archelosauria</taxon>
        <taxon>Archosauria</taxon>
        <taxon>Dinosauria</taxon>
        <taxon>Saurischia</taxon>
        <taxon>Theropoda</taxon>
        <taxon>Coelurosauria</taxon>
        <taxon>Aves</taxon>
        <taxon>Neognathae</taxon>
        <taxon>Neoaves</taxon>
        <taxon>Telluraves</taxon>
        <taxon>Australaves</taxon>
        <taxon>Passeriformes</taxon>
        <taxon>Sittidae</taxon>
        <taxon>Tichodroma</taxon>
    </lineage>
</organism>
<feature type="non-terminal residue" evidence="16">
    <location>
        <position position="1"/>
    </location>
</feature>
<evidence type="ECO:0000256" key="5">
    <source>
        <dbReference type="ARBA" id="ARBA00004510"/>
    </source>
</evidence>
<dbReference type="GO" id="GO:0005737">
    <property type="term" value="C:cytoplasm"/>
    <property type="evidence" value="ECO:0007669"/>
    <property type="project" value="TreeGrafter"/>
</dbReference>
<feature type="compositionally biased region" description="Pro residues" evidence="15">
    <location>
        <begin position="209"/>
        <end position="230"/>
    </location>
</feature>
<dbReference type="PANTHER" id="PTHR46606:SF3">
    <property type="entry name" value="SHOOTIN-1"/>
    <property type="match status" value="1"/>
</dbReference>
<evidence type="ECO:0000256" key="3">
    <source>
        <dbReference type="ARBA" id="ARBA00004486"/>
    </source>
</evidence>
<feature type="compositionally biased region" description="Basic and acidic residues" evidence="15">
    <location>
        <begin position="296"/>
        <end position="313"/>
    </location>
</feature>
<dbReference type="AlphaFoldDB" id="A0A850YY36"/>
<keyword evidence="13" id="KW-0966">Cell projection</keyword>
<keyword evidence="11 14" id="KW-0175">Coiled coil</keyword>
<evidence type="ECO:0000256" key="14">
    <source>
        <dbReference type="SAM" id="Coils"/>
    </source>
</evidence>
<dbReference type="OrthoDB" id="6111338at2759"/>
<reference evidence="16" key="1">
    <citation type="submission" date="2019-09" db="EMBL/GenBank/DDBJ databases">
        <title>Bird 10,000 Genomes (B10K) Project - Family phase.</title>
        <authorList>
            <person name="Zhang G."/>
        </authorList>
    </citation>
    <scope>NUCLEOTIDE SEQUENCE</scope>
    <source>
        <strain evidence="16">B10K-DU-012-47</strain>
    </source>
</reference>
<protein>
    <recommendedName>
        <fullName evidence="8">Shootin-1</fullName>
    </recommendedName>
</protein>
<keyword evidence="9" id="KW-0217">Developmental protein</keyword>
<evidence type="ECO:0000313" key="16">
    <source>
        <dbReference type="EMBL" id="NWH98241.1"/>
    </source>
</evidence>
<proteinExistence type="inferred from homology"/>
<evidence type="ECO:0000256" key="13">
    <source>
        <dbReference type="ARBA" id="ARBA00023273"/>
    </source>
</evidence>
<dbReference type="EMBL" id="WAAG01013868">
    <property type="protein sequence ID" value="NWH98241.1"/>
    <property type="molecule type" value="Genomic_DNA"/>
</dbReference>
<dbReference type="GO" id="GO:0030175">
    <property type="term" value="C:filopodium"/>
    <property type="evidence" value="ECO:0007669"/>
    <property type="project" value="UniProtKB-SubCell"/>
</dbReference>
<dbReference type="Gene3D" id="1.20.5.1160">
    <property type="entry name" value="Vasodilator-stimulated phosphoprotein"/>
    <property type="match status" value="1"/>
</dbReference>
<feature type="non-terminal residue" evidence="16">
    <location>
        <position position="417"/>
    </location>
</feature>
<dbReference type="GO" id="GO:0048812">
    <property type="term" value="P:neuron projection morphogenesis"/>
    <property type="evidence" value="ECO:0007669"/>
    <property type="project" value="TreeGrafter"/>
</dbReference>
<evidence type="ECO:0000256" key="1">
    <source>
        <dbReference type="ARBA" id="ARBA00004245"/>
    </source>
</evidence>
<evidence type="ECO:0000256" key="4">
    <source>
        <dbReference type="ARBA" id="ARBA00004489"/>
    </source>
</evidence>
<evidence type="ECO:0000256" key="6">
    <source>
        <dbReference type="ARBA" id="ARBA00004624"/>
    </source>
</evidence>
<evidence type="ECO:0000313" key="17">
    <source>
        <dbReference type="Proteomes" id="UP000629438"/>
    </source>
</evidence>
<feature type="compositionally biased region" description="Polar residues" evidence="15">
    <location>
        <begin position="318"/>
        <end position="329"/>
    </location>
</feature>
<keyword evidence="17" id="KW-1185">Reference proteome</keyword>
<evidence type="ECO:0000256" key="15">
    <source>
        <dbReference type="SAM" id="MobiDB-lite"/>
    </source>
</evidence>
<feature type="compositionally biased region" description="Polar residues" evidence="15">
    <location>
        <begin position="351"/>
        <end position="367"/>
    </location>
</feature>
<dbReference type="GO" id="GO:2001224">
    <property type="term" value="P:positive regulation of neuron migration"/>
    <property type="evidence" value="ECO:0007669"/>
    <property type="project" value="TreeGrafter"/>
</dbReference>
<comment type="similarity">
    <text evidence="7">Belongs to the shootin family.</text>
</comment>
<dbReference type="GO" id="GO:0043204">
    <property type="term" value="C:perikaryon"/>
    <property type="evidence" value="ECO:0007669"/>
    <property type="project" value="UniProtKB-SubCell"/>
</dbReference>
<feature type="coiled-coil region" evidence="14">
    <location>
        <begin position="131"/>
        <end position="202"/>
    </location>
</feature>
<evidence type="ECO:0000256" key="8">
    <source>
        <dbReference type="ARBA" id="ARBA00017666"/>
    </source>
</evidence>
<accession>A0A850YY36</accession>
<gene>
    <name evidence="16" type="primary">Shtn1</name>
    <name evidence="16" type="ORF">TICMUR_R01170</name>
</gene>
<evidence type="ECO:0000256" key="7">
    <source>
        <dbReference type="ARBA" id="ARBA00010041"/>
    </source>
</evidence>
<keyword evidence="12" id="KW-0206">Cytoskeleton</keyword>
<comment type="subcellular location">
    <subcellularLocation>
        <location evidence="4">Cell projection</location>
        <location evidence="4">Axon</location>
    </subcellularLocation>
    <subcellularLocation>
        <location evidence="3">Cell projection</location>
        <location evidence="3">Filopodium</location>
    </subcellularLocation>
    <subcellularLocation>
        <location evidence="6">Cell projection</location>
        <location evidence="6">Growth cone</location>
    </subcellularLocation>
    <subcellularLocation>
        <location evidence="5">Cell projection</location>
        <location evidence="5">Lamellipodium</location>
    </subcellularLocation>
    <subcellularLocation>
        <location evidence="1">Cytoplasm</location>
        <location evidence="1">Cytoskeleton</location>
    </subcellularLocation>
    <subcellularLocation>
        <location evidence="2">Perikaryon</location>
    </subcellularLocation>
</comment>
<evidence type="ECO:0000256" key="10">
    <source>
        <dbReference type="ARBA" id="ARBA00022490"/>
    </source>
</evidence>
<dbReference type="InterPro" id="IPR024849">
    <property type="entry name" value="Shootin-1"/>
</dbReference>
<dbReference type="GO" id="GO:0005856">
    <property type="term" value="C:cytoskeleton"/>
    <property type="evidence" value="ECO:0007669"/>
    <property type="project" value="UniProtKB-SubCell"/>
</dbReference>
<comment type="caution">
    <text evidence="16">The sequence shown here is derived from an EMBL/GenBank/DDBJ whole genome shotgun (WGS) entry which is preliminary data.</text>
</comment>
<evidence type="ECO:0000256" key="11">
    <source>
        <dbReference type="ARBA" id="ARBA00023054"/>
    </source>
</evidence>